<evidence type="ECO:0000256" key="1">
    <source>
        <dbReference type="SAM" id="Phobius"/>
    </source>
</evidence>
<keyword evidence="1" id="KW-0472">Membrane</keyword>
<dbReference type="Proteomes" id="UP000031167">
    <property type="component" value="Unassembled WGS sequence"/>
</dbReference>
<gene>
    <name evidence="2" type="ORF">RM51_04290</name>
</gene>
<keyword evidence="1" id="KW-1133">Transmembrane helix</keyword>
<evidence type="ECO:0000313" key="2">
    <source>
        <dbReference type="EMBL" id="KIC63957.1"/>
    </source>
</evidence>
<dbReference type="AlphaFoldDB" id="A0A0B4D5G6"/>
<evidence type="ECO:0000313" key="3">
    <source>
        <dbReference type="Proteomes" id="UP000031167"/>
    </source>
</evidence>
<comment type="caution">
    <text evidence="2">The sequence shown here is derived from an EMBL/GenBank/DDBJ whole genome shotgun (WGS) entry which is preliminary data.</text>
</comment>
<keyword evidence="3" id="KW-1185">Reference proteome</keyword>
<reference evidence="2 3" key="1">
    <citation type="submission" date="2014-12" db="EMBL/GenBank/DDBJ databases">
        <title>Genome sequencing of Chryseobacterium taiwanense TPW19.</title>
        <authorList>
            <person name="Tan P.W."/>
            <person name="Chan K.-G."/>
        </authorList>
    </citation>
    <scope>NUCLEOTIDE SEQUENCE [LARGE SCALE GENOMIC DNA]</scope>
    <source>
        <strain evidence="2 3">TPW19</strain>
    </source>
</reference>
<keyword evidence="1" id="KW-0812">Transmembrane</keyword>
<protein>
    <submittedName>
        <fullName evidence="2">Uncharacterized protein</fullName>
    </submittedName>
</protein>
<sequence length="66" mass="7735">MPIYIPFSTSKKLQSKNQIVILNSMIIRNKKDYRFDSLFLNMIIGKIVLSAEFPLFYSDSKVVFKD</sequence>
<accession>A0A0B4D5G6</accession>
<feature type="transmembrane region" description="Helical" evidence="1">
    <location>
        <begin position="38"/>
        <end position="57"/>
    </location>
</feature>
<dbReference type="EMBL" id="JWTA01000004">
    <property type="protein sequence ID" value="KIC63957.1"/>
    <property type="molecule type" value="Genomic_DNA"/>
</dbReference>
<proteinExistence type="predicted"/>
<organism evidence="2 3">
    <name type="scientific">Chryseobacterium taiwanense</name>
    <dbReference type="NCBI Taxonomy" id="363331"/>
    <lineage>
        <taxon>Bacteria</taxon>
        <taxon>Pseudomonadati</taxon>
        <taxon>Bacteroidota</taxon>
        <taxon>Flavobacteriia</taxon>
        <taxon>Flavobacteriales</taxon>
        <taxon>Weeksellaceae</taxon>
        <taxon>Chryseobacterium group</taxon>
        <taxon>Chryseobacterium</taxon>
    </lineage>
</organism>
<name>A0A0B4D5G6_9FLAO</name>